<dbReference type="InterPro" id="IPR039426">
    <property type="entry name" value="TonB-dep_rcpt-like"/>
</dbReference>
<dbReference type="Pfam" id="PF07715">
    <property type="entry name" value="Plug"/>
    <property type="match status" value="1"/>
</dbReference>
<dbReference type="SUPFAM" id="SSF56935">
    <property type="entry name" value="Porins"/>
    <property type="match status" value="1"/>
</dbReference>
<evidence type="ECO:0000256" key="4">
    <source>
        <dbReference type="ARBA" id="ARBA00022692"/>
    </source>
</evidence>
<dbReference type="Gene3D" id="2.40.170.20">
    <property type="entry name" value="TonB-dependent receptor, beta-barrel domain"/>
    <property type="match status" value="1"/>
</dbReference>
<dbReference type="InterPro" id="IPR037066">
    <property type="entry name" value="Plug_dom_sf"/>
</dbReference>
<dbReference type="Gene3D" id="2.170.130.10">
    <property type="entry name" value="TonB-dependent receptor, plug domain"/>
    <property type="match status" value="1"/>
</dbReference>
<dbReference type="SUPFAM" id="SSF49464">
    <property type="entry name" value="Carboxypeptidase regulatory domain-like"/>
    <property type="match status" value="1"/>
</dbReference>
<feature type="domain" description="TonB-dependent receptor plug" evidence="8">
    <location>
        <begin position="149"/>
        <end position="272"/>
    </location>
</feature>
<dbReference type="NCBIfam" id="TIGR04057">
    <property type="entry name" value="SusC_RagA_signa"/>
    <property type="match status" value="1"/>
</dbReference>
<dbReference type="InterPro" id="IPR036942">
    <property type="entry name" value="Beta-barrel_TonB_sf"/>
</dbReference>
<comment type="subcellular location">
    <subcellularLocation>
        <location evidence="1 7">Cell outer membrane</location>
        <topology evidence="1 7">Multi-pass membrane protein</topology>
    </subcellularLocation>
</comment>
<dbReference type="Proteomes" id="UP000663440">
    <property type="component" value="Chromosome"/>
</dbReference>
<sequence>MKKNNKLLYGNYQEIKFSLKAIITILCLVVSVFKVNAASSSDSSEKSEIINKKSEADIIIKGVVLDELGQPMIGVTILPKGSPRGTTTDFDGTFTIVVPSTTEALVFSYVGYDNKEVLIANQTNIKVSMVPASKTLNEVVIVGYGTQKKKNVLGAISSVKGETLTLSSAPSVLTGLQGKVAGLQIAQNSAQPGGGFNIQIRGAGSINASNDPLIVIDGFPVTNLQQPGTGNRYTGGTQSILNSFNPNDIESIEVLKDASSTAIYGARAANGVILITTKKGKEGDVRVDYSGSYSYQKYNDSYEVLDLKEWMQLRNDAARENWEFINKVYPYSPKTLEEANAAPVNGIPYKRIYSDEQIRNAGKGTDWLGLVTRDGMIEQNNLSLRGGTKSTKYFLSGNLFNQEGVIRNSGLKRSTVHFSIDQKLTDFINFGMNMTKSRIKNQNSQLGGQFDPVTGQDLAQFENSGIIRAAIQQGPHIAAIDEFGNYPINPDSALEPNPYSLLTISDEGVIDRSLTNFYAEIKPIAGLTARFQAGFDQGNSKRSTYLPRTTLYGALENGKASINSQEKNDDLFDFTLNYTTKLMEDNTFGLMVGYSQQTYRTEAATLGNSNFITDAFLWNNMNAGAGTKVTASSKSENNFISYFTRFNYSYKDKYMLTSTIRRDGASVFAKNNKYGLFPSIALGWDVSQESFMKSINNYVSQMKVRFGYGQTGNASIGGSAFGAFYAQPAYLNPDESILIGVFPSRLENPDLKWETTTEKNLGVDFELFNRRVSGSFEIYDRVVSDLLTLKPINSYQEINTVWANIGSTQSKGLELTVSTVNINNPNLTWKSTFTYSRFRTNWKERAPDWKPSVYMSYNDPVRAQYSQIADGVMQIGEVVPAQPDLYPGQIKIKDLNGFVRDAAGNPVTDENGVFLRTGAPDGKIDDADYVLLGSSDPDFVAGLGNTITWKNFQLNFQFNGMFGRKIVDQTDFAYGVTAVGVAQNGRNALRSIYNRWTPDNPTNTRPGSHFGYTQYGSGDFFMQDASFVRLQSVSLSYNLPKKWFGKYMQGAAIRLDGQNLFTITKYDGIDPETDGYAAAYPNVKTYTVGIDLKF</sequence>
<organism evidence="9 10">
    <name type="scientific">Flavobacterium endoglycinae</name>
    <dbReference type="NCBI Taxonomy" id="2816357"/>
    <lineage>
        <taxon>Bacteria</taxon>
        <taxon>Pseudomonadati</taxon>
        <taxon>Bacteroidota</taxon>
        <taxon>Flavobacteriia</taxon>
        <taxon>Flavobacteriales</taxon>
        <taxon>Flavobacteriaceae</taxon>
        <taxon>Flavobacterium</taxon>
    </lineage>
</organism>
<keyword evidence="4 7" id="KW-0812">Transmembrane</keyword>
<evidence type="ECO:0000256" key="5">
    <source>
        <dbReference type="ARBA" id="ARBA00023136"/>
    </source>
</evidence>
<keyword evidence="2 7" id="KW-0813">Transport</keyword>
<evidence type="ECO:0000256" key="2">
    <source>
        <dbReference type="ARBA" id="ARBA00022448"/>
    </source>
</evidence>
<dbReference type="EMBL" id="CP071448">
    <property type="protein sequence ID" value="QSW88353.1"/>
    <property type="molecule type" value="Genomic_DNA"/>
</dbReference>
<protein>
    <submittedName>
        <fullName evidence="9">TonB-dependent receptor</fullName>
    </submittedName>
</protein>
<keyword evidence="6 7" id="KW-0998">Cell outer membrane</keyword>
<reference evidence="9 10" key="1">
    <citation type="submission" date="2021-03" db="EMBL/GenBank/DDBJ databases">
        <title>Flavobacterium kribbensis sp. nov, an endophytic bacteria, isolated from soybean.</title>
        <authorList>
            <person name="Lee J."/>
            <person name="Seo J."/>
        </authorList>
    </citation>
    <scope>NUCLEOTIDE SEQUENCE [LARGE SCALE GENOMIC DNA]</scope>
    <source>
        <strain evidence="9 10">BB8</strain>
    </source>
</reference>
<dbReference type="RefSeq" id="WP_207295556.1">
    <property type="nucleotide sequence ID" value="NZ_CP071448.1"/>
</dbReference>
<dbReference type="InterPro" id="IPR023997">
    <property type="entry name" value="TonB-dep_OMP_SusC/RagA_CS"/>
</dbReference>
<dbReference type="InterPro" id="IPR023996">
    <property type="entry name" value="TonB-dep_OMP_SusC/RagA"/>
</dbReference>
<keyword evidence="10" id="KW-1185">Reference proteome</keyword>
<dbReference type="Gene3D" id="2.60.40.1120">
    <property type="entry name" value="Carboxypeptidase-like, regulatory domain"/>
    <property type="match status" value="1"/>
</dbReference>
<dbReference type="InterPro" id="IPR012910">
    <property type="entry name" value="Plug_dom"/>
</dbReference>
<evidence type="ECO:0000256" key="6">
    <source>
        <dbReference type="ARBA" id="ARBA00023237"/>
    </source>
</evidence>
<evidence type="ECO:0000256" key="1">
    <source>
        <dbReference type="ARBA" id="ARBA00004571"/>
    </source>
</evidence>
<evidence type="ECO:0000256" key="3">
    <source>
        <dbReference type="ARBA" id="ARBA00022452"/>
    </source>
</evidence>
<keyword evidence="3 7" id="KW-1134">Transmembrane beta strand</keyword>
<comment type="similarity">
    <text evidence="7">Belongs to the TonB-dependent receptor family.</text>
</comment>
<dbReference type="InterPro" id="IPR008969">
    <property type="entry name" value="CarboxyPept-like_regulatory"/>
</dbReference>
<dbReference type="PROSITE" id="PS52016">
    <property type="entry name" value="TONB_DEPENDENT_REC_3"/>
    <property type="match status" value="1"/>
</dbReference>
<proteinExistence type="inferred from homology"/>
<name>A0ABX7QCL6_9FLAO</name>
<keyword evidence="9" id="KW-0675">Receptor</keyword>
<keyword evidence="5 7" id="KW-0472">Membrane</keyword>
<gene>
    <name evidence="9" type="ORF">J0383_19110</name>
</gene>
<evidence type="ECO:0000256" key="7">
    <source>
        <dbReference type="PROSITE-ProRule" id="PRU01360"/>
    </source>
</evidence>
<evidence type="ECO:0000313" key="10">
    <source>
        <dbReference type="Proteomes" id="UP000663440"/>
    </source>
</evidence>
<evidence type="ECO:0000313" key="9">
    <source>
        <dbReference type="EMBL" id="QSW88353.1"/>
    </source>
</evidence>
<evidence type="ECO:0000259" key="8">
    <source>
        <dbReference type="Pfam" id="PF07715"/>
    </source>
</evidence>
<accession>A0ABX7QCL6</accession>
<dbReference type="Pfam" id="PF13715">
    <property type="entry name" value="CarbopepD_reg_2"/>
    <property type="match status" value="1"/>
</dbReference>
<dbReference type="NCBIfam" id="TIGR04056">
    <property type="entry name" value="OMP_RagA_SusC"/>
    <property type="match status" value="1"/>
</dbReference>